<feature type="coiled-coil region" evidence="3">
    <location>
        <begin position="6"/>
        <end position="33"/>
    </location>
</feature>
<dbReference type="NCBIfam" id="TIGR00103">
    <property type="entry name" value="DNA_YbaB_EbfC"/>
    <property type="match status" value="1"/>
</dbReference>
<evidence type="ECO:0000256" key="1">
    <source>
        <dbReference type="ARBA" id="ARBA00022490"/>
    </source>
</evidence>
<comment type="caution">
    <text evidence="4">The sequence shown here is derived from an EMBL/GenBank/DDBJ whole genome shotgun (WGS) entry which is preliminary data.</text>
</comment>
<dbReference type="PIRSF" id="PIRSF004555">
    <property type="entry name" value="UCP004555"/>
    <property type="match status" value="1"/>
</dbReference>
<dbReference type="GO" id="GO:0003677">
    <property type="term" value="F:DNA binding"/>
    <property type="evidence" value="ECO:0007669"/>
    <property type="project" value="UniProtKB-KW"/>
</dbReference>
<evidence type="ECO:0000256" key="2">
    <source>
        <dbReference type="ARBA" id="ARBA00023125"/>
    </source>
</evidence>
<keyword evidence="2" id="KW-0238">DNA-binding</keyword>
<protein>
    <submittedName>
        <fullName evidence="4">Nucleoid-associated protein, YbaB/EbfC family</fullName>
    </submittedName>
</protein>
<dbReference type="GO" id="GO:0005829">
    <property type="term" value="C:cytosol"/>
    <property type="evidence" value="ECO:0007669"/>
    <property type="project" value="TreeGrafter"/>
</dbReference>
<accession>A0A5J4L248</accession>
<dbReference type="SUPFAM" id="SSF82607">
    <property type="entry name" value="YbaB-like"/>
    <property type="match status" value="1"/>
</dbReference>
<evidence type="ECO:0000256" key="3">
    <source>
        <dbReference type="SAM" id="Coils"/>
    </source>
</evidence>
<dbReference type="Pfam" id="PF02575">
    <property type="entry name" value="YbaB_DNA_bd"/>
    <property type="match status" value="1"/>
</dbReference>
<dbReference type="AlphaFoldDB" id="A0A5J4L248"/>
<gene>
    <name evidence="4" type="ORF">A45J_2045</name>
</gene>
<keyword evidence="1" id="KW-0963">Cytoplasm</keyword>
<sequence length="113" mass="12351">MSKKMLGDIMRQAQKLQEEMQKMQEEAKKKTVEATSGGGMVTVVASGALEIISIKIDREVVNPDDVEMLQDLILAAVNEALRRAQEMVNEEMSKLTMGMQIPGIGGLGNIFGK</sequence>
<dbReference type="Gene3D" id="3.30.1310.10">
    <property type="entry name" value="Nucleoid-associated protein YbaB-like domain"/>
    <property type="match status" value="1"/>
</dbReference>
<keyword evidence="3" id="KW-0175">Coiled coil</keyword>
<dbReference type="InterPro" id="IPR004401">
    <property type="entry name" value="YbaB/EbfC"/>
</dbReference>
<dbReference type="EMBL" id="BLAB01000001">
    <property type="protein sequence ID" value="GER94285.1"/>
    <property type="molecule type" value="Genomic_DNA"/>
</dbReference>
<dbReference type="HAMAP" id="MF_00274">
    <property type="entry name" value="DNA_YbaB_EbfC"/>
    <property type="match status" value="1"/>
</dbReference>
<reference evidence="4" key="1">
    <citation type="submission" date="2019-10" db="EMBL/GenBank/DDBJ databases">
        <title>Metagenomic sequencing of thiosulfate-disproportionating enrichment culture.</title>
        <authorList>
            <person name="Umezawa K."/>
            <person name="Kojima H."/>
            <person name="Fukui M."/>
        </authorList>
    </citation>
    <scope>NUCLEOTIDE SEQUENCE</scope>
    <source>
        <strain evidence="4">45J</strain>
    </source>
</reference>
<dbReference type="FunFam" id="3.30.1310.10:FF:000002">
    <property type="entry name" value="Nucleoid-associated protein IKC_06587"/>
    <property type="match status" value="1"/>
</dbReference>
<dbReference type="PANTHER" id="PTHR33449">
    <property type="entry name" value="NUCLEOID-ASSOCIATED PROTEIN YBAB"/>
    <property type="match status" value="1"/>
</dbReference>
<proteinExistence type="inferred from homology"/>
<dbReference type="PANTHER" id="PTHR33449:SF1">
    <property type="entry name" value="NUCLEOID-ASSOCIATED PROTEIN YBAB"/>
    <property type="match status" value="1"/>
</dbReference>
<dbReference type="InterPro" id="IPR036894">
    <property type="entry name" value="YbaB-like_sf"/>
</dbReference>
<name>A0A5J4L248_9ZZZZ</name>
<evidence type="ECO:0000313" key="4">
    <source>
        <dbReference type="EMBL" id="GER94285.1"/>
    </source>
</evidence>
<organism evidence="4">
    <name type="scientific">hot springs metagenome</name>
    <dbReference type="NCBI Taxonomy" id="433727"/>
    <lineage>
        <taxon>unclassified sequences</taxon>
        <taxon>metagenomes</taxon>
        <taxon>ecological metagenomes</taxon>
    </lineage>
</organism>